<keyword evidence="1" id="KW-0732">Signal</keyword>
<accession>A0AAW8QX51</accession>
<protein>
    <submittedName>
        <fullName evidence="2">Tetratricopeptide repeat protein</fullName>
    </submittedName>
</protein>
<feature type="signal peptide" evidence="1">
    <location>
        <begin position="1"/>
        <end position="22"/>
    </location>
</feature>
<dbReference type="Proteomes" id="UP001249020">
    <property type="component" value="Unassembled WGS sequence"/>
</dbReference>
<dbReference type="GO" id="GO:0036503">
    <property type="term" value="P:ERAD pathway"/>
    <property type="evidence" value="ECO:0007669"/>
    <property type="project" value="TreeGrafter"/>
</dbReference>
<name>A0AAW8QX51_9ALTE</name>
<proteinExistence type="predicted"/>
<comment type="caution">
    <text evidence="2">The sequence shown here is derived from an EMBL/GenBank/DDBJ whole genome shotgun (WGS) entry which is preliminary data.</text>
</comment>
<reference evidence="2 3" key="1">
    <citation type="submission" date="2023-09" db="EMBL/GenBank/DDBJ databases">
        <authorList>
            <person name="Rey-Velasco X."/>
        </authorList>
    </citation>
    <scope>NUCLEOTIDE SEQUENCE [LARGE SCALE GENOMIC DNA]</scope>
    <source>
        <strain evidence="2 3">W409</strain>
    </source>
</reference>
<dbReference type="PANTHER" id="PTHR11102:SF147">
    <property type="entry name" value="SEL1L ADAPTOR SUBUNIT OF ERAD E3 UBIQUITIN LIGASE"/>
    <property type="match status" value="1"/>
</dbReference>
<dbReference type="AlphaFoldDB" id="A0AAW8QX51"/>
<dbReference type="InterPro" id="IPR011990">
    <property type="entry name" value="TPR-like_helical_dom_sf"/>
</dbReference>
<dbReference type="SUPFAM" id="SSF81901">
    <property type="entry name" value="HCP-like"/>
    <property type="match status" value="1"/>
</dbReference>
<dbReference type="InterPro" id="IPR006597">
    <property type="entry name" value="Sel1-like"/>
</dbReference>
<dbReference type="PANTHER" id="PTHR11102">
    <property type="entry name" value="SEL-1-LIKE PROTEIN"/>
    <property type="match status" value="1"/>
</dbReference>
<organism evidence="2 3">
    <name type="scientific">Brumicola blandensis</name>
    <dbReference type="NCBI Taxonomy" id="3075611"/>
    <lineage>
        <taxon>Bacteria</taxon>
        <taxon>Pseudomonadati</taxon>
        <taxon>Pseudomonadota</taxon>
        <taxon>Gammaproteobacteria</taxon>
        <taxon>Alteromonadales</taxon>
        <taxon>Alteromonadaceae</taxon>
        <taxon>Brumicola</taxon>
    </lineage>
</organism>
<dbReference type="SMART" id="SM00671">
    <property type="entry name" value="SEL1"/>
    <property type="match status" value="3"/>
</dbReference>
<dbReference type="Pfam" id="PF08238">
    <property type="entry name" value="Sel1"/>
    <property type="match status" value="3"/>
</dbReference>
<gene>
    <name evidence="2" type="ORF">RM544_01545</name>
</gene>
<evidence type="ECO:0000313" key="2">
    <source>
        <dbReference type="EMBL" id="MDT0581210.1"/>
    </source>
</evidence>
<evidence type="ECO:0000256" key="1">
    <source>
        <dbReference type="SAM" id="SignalP"/>
    </source>
</evidence>
<evidence type="ECO:0000313" key="3">
    <source>
        <dbReference type="Proteomes" id="UP001249020"/>
    </source>
</evidence>
<feature type="chain" id="PRO_5043532837" evidence="1">
    <location>
        <begin position="23"/>
        <end position="272"/>
    </location>
</feature>
<dbReference type="Gene3D" id="1.25.40.10">
    <property type="entry name" value="Tetratricopeptide repeat domain"/>
    <property type="match status" value="1"/>
</dbReference>
<sequence length="272" mass="30330">MKLYSILLLIAFSLFFSAPSAAAKLEPCMTEECKAYFKGFKKAAKNGHQKANVVLGNFYYYGYGVESNPRTALTYFKKAARGKITSAQYMAGLLYVSESDFQDVEEGIEYLEKAAENNHKTAKFMLGVVYLTDEYGVKNVKKADEYLASAYESRQINVPEIIDHIRKSTEITSDTFPMLAAQINMAPMLKSEEGESKWPDDDIERITISGPSLTNMLNSQLLSMRKPIKSLGTRFKGKSCAERIECKSTTADKLDDFSSVVILPGSFGIVSR</sequence>
<dbReference type="InterPro" id="IPR050767">
    <property type="entry name" value="Sel1_AlgK"/>
</dbReference>
<dbReference type="EMBL" id="JAVRIE010000001">
    <property type="protein sequence ID" value="MDT0581210.1"/>
    <property type="molecule type" value="Genomic_DNA"/>
</dbReference>
<keyword evidence="3" id="KW-1185">Reference proteome</keyword>
<dbReference type="RefSeq" id="WP_311360022.1">
    <property type="nucleotide sequence ID" value="NZ_JAVRIE010000001.1"/>
</dbReference>